<keyword evidence="2" id="KW-1185">Reference proteome</keyword>
<dbReference type="PANTHER" id="PTHR37067:SF3">
    <property type="entry name" value="PX DOMAIN-CONTAINING PROTEIN"/>
    <property type="match status" value="1"/>
</dbReference>
<evidence type="ECO:0000313" key="2">
    <source>
        <dbReference type="Proteomes" id="UP001497444"/>
    </source>
</evidence>
<gene>
    <name evidence="1" type="ORF">CSSPJE1EN1_LOCUS11007</name>
</gene>
<accession>A0ABP0WGD7</accession>
<sequence length="298" mass="33705">MISEILSQPCVFAFSIVGDGSTHYKSSYFNIRIQVGVNGVLHNLHLVIVPFYGRHTAVNILALIVKILDVLFLMWCNKLISMNNNSENTMIGRHGGLVTLLEKEATNSILHLLQYIKEKQPIQASLPAWWILCVAVAPLFKMMQVTFAKLQCQDLVMLVSNICISISICHDNMDTSYSELDQNVYIKVDEWWMTIASIKGHIEDQGSWVCDVFNALSAKDQDVAINNIAVFSITLVNEFHQVQVEQDSNNEAAMMEAPLIMLAQLAHLRPRDFICNILDPHCAHLSRFWSSNEIEDVE</sequence>
<protein>
    <submittedName>
        <fullName evidence="1">Uncharacterized protein</fullName>
    </submittedName>
</protein>
<dbReference type="EMBL" id="OZ020112">
    <property type="protein sequence ID" value="CAK9265529.1"/>
    <property type="molecule type" value="Genomic_DNA"/>
</dbReference>
<reference evidence="1" key="1">
    <citation type="submission" date="2024-02" db="EMBL/GenBank/DDBJ databases">
        <authorList>
            <consortium name="ELIXIR-Norway"/>
            <consortium name="Elixir Norway"/>
        </authorList>
    </citation>
    <scope>NUCLEOTIDE SEQUENCE</scope>
</reference>
<proteinExistence type="predicted"/>
<evidence type="ECO:0000313" key="1">
    <source>
        <dbReference type="EMBL" id="CAK9265529.1"/>
    </source>
</evidence>
<organism evidence="1 2">
    <name type="scientific">Sphagnum jensenii</name>
    <dbReference type="NCBI Taxonomy" id="128206"/>
    <lineage>
        <taxon>Eukaryota</taxon>
        <taxon>Viridiplantae</taxon>
        <taxon>Streptophyta</taxon>
        <taxon>Embryophyta</taxon>
        <taxon>Bryophyta</taxon>
        <taxon>Sphagnophytina</taxon>
        <taxon>Sphagnopsida</taxon>
        <taxon>Sphagnales</taxon>
        <taxon>Sphagnaceae</taxon>
        <taxon>Sphagnum</taxon>
    </lineage>
</organism>
<name>A0ABP0WGD7_9BRYO</name>
<dbReference type="Proteomes" id="UP001497444">
    <property type="component" value="Chromosome 17"/>
</dbReference>
<dbReference type="PANTHER" id="PTHR37067">
    <property type="entry name" value="PX DOMAIN-CONTAINING PROTEIN"/>
    <property type="match status" value="1"/>
</dbReference>